<dbReference type="GO" id="GO:0044322">
    <property type="term" value="C:endoplasmic reticulum quality control compartment"/>
    <property type="evidence" value="ECO:0007669"/>
    <property type="project" value="GOC"/>
</dbReference>
<dbReference type="Gene3D" id="1.50.10.10">
    <property type="match status" value="1"/>
</dbReference>
<dbReference type="GO" id="GO:0005975">
    <property type="term" value="P:carbohydrate metabolic process"/>
    <property type="evidence" value="ECO:0007669"/>
    <property type="project" value="InterPro"/>
</dbReference>
<name>A0AAW1FDV0_ZOAVI</name>
<evidence type="ECO:0000313" key="8">
    <source>
        <dbReference type="Proteomes" id="UP001488805"/>
    </source>
</evidence>
<reference evidence="7 8" key="1">
    <citation type="journal article" date="2024" name="Genome Biol. Evol.">
        <title>Chromosome-level genome assembly of the viviparous eelpout Zoarces viviparus.</title>
        <authorList>
            <person name="Fuhrmann N."/>
            <person name="Brasseur M.V."/>
            <person name="Bakowski C.E."/>
            <person name="Podsiadlowski L."/>
            <person name="Prost S."/>
            <person name="Krehenwinkel H."/>
            <person name="Mayer C."/>
        </authorList>
    </citation>
    <scope>NUCLEOTIDE SEQUENCE [LARGE SCALE GENOMIC DNA]</scope>
    <source>
        <strain evidence="7">NO-MEL_2022_Ind0_liver</strain>
    </source>
</reference>
<dbReference type="GO" id="GO:0005509">
    <property type="term" value="F:calcium ion binding"/>
    <property type="evidence" value="ECO:0007669"/>
    <property type="project" value="InterPro"/>
</dbReference>
<evidence type="ECO:0000256" key="3">
    <source>
        <dbReference type="ARBA" id="ARBA00022824"/>
    </source>
</evidence>
<keyword evidence="5" id="KW-0834">Unfolded protein response</keyword>
<dbReference type="Proteomes" id="UP001488805">
    <property type="component" value="Unassembled WGS sequence"/>
</dbReference>
<sequence length="68" mass="7997">MRAPVFVTLCVWVLSDATARQFSEEEMAVVRQHGRSMFYHAYNSYHDHAFPYDELRPLTCDGQDTWGR</sequence>
<evidence type="ECO:0000256" key="5">
    <source>
        <dbReference type="ARBA" id="ARBA00023230"/>
    </source>
</evidence>
<protein>
    <submittedName>
        <fullName evidence="7">Uncharacterized protein</fullName>
    </submittedName>
</protein>
<feature type="signal peptide" evidence="6">
    <location>
        <begin position="1"/>
        <end position="19"/>
    </location>
</feature>
<evidence type="ECO:0000256" key="6">
    <source>
        <dbReference type="SAM" id="SignalP"/>
    </source>
</evidence>
<accession>A0AAW1FDV0</accession>
<feature type="chain" id="PRO_5043329279" evidence="6">
    <location>
        <begin position="20"/>
        <end position="68"/>
    </location>
</feature>
<dbReference type="GO" id="GO:0006986">
    <property type="term" value="P:response to unfolded protein"/>
    <property type="evidence" value="ECO:0007669"/>
    <property type="project" value="UniProtKB-KW"/>
</dbReference>
<gene>
    <name evidence="7" type="ORF">VZT92_009667</name>
</gene>
<organism evidence="7 8">
    <name type="scientific">Zoarces viviparus</name>
    <name type="common">Viviparous eelpout</name>
    <name type="synonym">Blennius viviparus</name>
    <dbReference type="NCBI Taxonomy" id="48416"/>
    <lineage>
        <taxon>Eukaryota</taxon>
        <taxon>Metazoa</taxon>
        <taxon>Chordata</taxon>
        <taxon>Craniata</taxon>
        <taxon>Vertebrata</taxon>
        <taxon>Euteleostomi</taxon>
        <taxon>Actinopterygii</taxon>
        <taxon>Neopterygii</taxon>
        <taxon>Teleostei</taxon>
        <taxon>Neoteleostei</taxon>
        <taxon>Acanthomorphata</taxon>
        <taxon>Eupercaria</taxon>
        <taxon>Perciformes</taxon>
        <taxon>Cottioidei</taxon>
        <taxon>Zoarcales</taxon>
        <taxon>Zoarcidae</taxon>
        <taxon>Zoarcinae</taxon>
        <taxon>Zoarces</taxon>
    </lineage>
</organism>
<dbReference type="PANTHER" id="PTHR45679:SF6">
    <property type="entry name" value="ER DEGRADATION-ENHANCING ALPHA-MANNOSIDASE-LIKE PROTEIN 2"/>
    <property type="match status" value="1"/>
</dbReference>
<keyword evidence="8" id="KW-1185">Reference proteome</keyword>
<proteinExistence type="inferred from homology"/>
<dbReference type="GO" id="GO:1904380">
    <property type="term" value="P:endoplasmic reticulum mannose trimming"/>
    <property type="evidence" value="ECO:0007669"/>
    <property type="project" value="InterPro"/>
</dbReference>
<dbReference type="Pfam" id="PF01532">
    <property type="entry name" value="Glyco_hydro_47"/>
    <property type="match status" value="1"/>
</dbReference>
<dbReference type="InterPro" id="IPR001382">
    <property type="entry name" value="Glyco_hydro_47"/>
</dbReference>
<keyword evidence="3" id="KW-0256">Endoplasmic reticulum</keyword>
<keyword evidence="4" id="KW-0325">Glycoprotein</keyword>
<dbReference type="GO" id="GO:0004571">
    <property type="term" value="F:mannosyl-oligosaccharide 1,2-alpha-mannosidase activity"/>
    <property type="evidence" value="ECO:0007669"/>
    <property type="project" value="InterPro"/>
</dbReference>
<dbReference type="AlphaFoldDB" id="A0AAW1FDV0"/>
<comment type="caution">
    <text evidence="7">The sequence shown here is derived from an EMBL/GenBank/DDBJ whole genome shotgun (WGS) entry which is preliminary data.</text>
</comment>
<comment type="subcellular location">
    <subcellularLocation>
        <location evidence="1">Endoplasmic reticulum</location>
    </subcellularLocation>
</comment>
<dbReference type="PANTHER" id="PTHR45679">
    <property type="entry name" value="ER DEGRADATION-ENHANCING ALPHA-MANNOSIDASE-LIKE PROTEIN 2"/>
    <property type="match status" value="1"/>
</dbReference>
<evidence type="ECO:0000256" key="2">
    <source>
        <dbReference type="ARBA" id="ARBA00007658"/>
    </source>
</evidence>
<dbReference type="InterPro" id="IPR036026">
    <property type="entry name" value="Seven-hairpin_glycosidases"/>
</dbReference>
<dbReference type="EMBL" id="JBCEZU010000078">
    <property type="protein sequence ID" value="KAK9532275.1"/>
    <property type="molecule type" value="Genomic_DNA"/>
</dbReference>
<keyword evidence="6" id="KW-0732">Signal</keyword>
<evidence type="ECO:0000256" key="1">
    <source>
        <dbReference type="ARBA" id="ARBA00004240"/>
    </source>
</evidence>
<evidence type="ECO:0000256" key="4">
    <source>
        <dbReference type="ARBA" id="ARBA00023180"/>
    </source>
</evidence>
<dbReference type="GO" id="GO:0016020">
    <property type="term" value="C:membrane"/>
    <property type="evidence" value="ECO:0007669"/>
    <property type="project" value="InterPro"/>
</dbReference>
<evidence type="ECO:0000313" key="7">
    <source>
        <dbReference type="EMBL" id="KAK9532275.1"/>
    </source>
</evidence>
<dbReference type="SUPFAM" id="SSF48225">
    <property type="entry name" value="Seven-hairpin glycosidases"/>
    <property type="match status" value="1"/>
</dbReference>
<dbReference type="InterPro" id="IPR044674">
    <property type="entry name" value="EDEM1/2/3"/>
</dbReference>
<dbReference type="InterPro" id="IPR012341">
    <property type="entry name" value="6hp_glycosidase-like_sf"/>
</dbReference>
<comment type="similarity">
    <text evidence="2">Belongs to the glycosyl hydrolase 47 family.</text>
</comment>